<evidence type="ECO:0000313" key="2">
    <source>
        <dbReference type="EMBL" id="XBL15718.1"/>
    </source>
</evidence>
<reference evidence="2" key="1">
    <citation type="submission" date="2024-04" db="EMBL/GenBank/DDBJ databases">
        <title>Mariniflexile litorale, isolated from the shallow sediments of the Sea of Japan.</title>
        <authorList>
            <person name="Romanenko L."/>
            <person name="Isaeva M."/>
        </authorList>
    </citation>
    <scope>NUCLEOTIDE SEQUENCE [LARGE SCALE GENOMIC DNA]</scope>
    <source>
        <strain evidence="2">KMM 9835</strain>
    </source>
</reference>
<organism evidence="2 3">
    <name type="scientific">Mariniflexile litorale</name>
    <dbReference type="NCBI Taxonomy" id="3045158"/>
    <lineage>
        <taxon>Bacteria</taxon>
        <taxon>Pseudomonadati</taxon>
        <taxon>Bacteroidota</taxon>
        <taxon>Flavobacteriia</taxon>
        <taxon>Flavobacteriales</taxon>
        <taxon>Flavobacteriaceae</taxon>
        <taxon>Mariniflexile</taxon>
    </lineage>
</organism>
<dbReference type="EC" id="2.4.-.-" evidence="2"/>
<gene>
    <name evidence="2" type="ORF">QLS71_006805</name>
</gene>
<keyword evidence="2" id="KW-0808">Transferase</keyword>
<dbReference type="EMBL" id="CP155618">
    <property type="protein sequence ID" value="XBL15718.1"/>
    <property type="molecule type" value="Genomic_DNA"/>
</dbReference>
<dbReference type="SUPFAM" id="SSF53756">
    <property type="entry name" value="UDP-Glycosyltransferase/glycogen phosphorylase"/>
    <property type="match status" value="1"/>
</dbReference>
<sequence length="366" mass="42599">MAKKKRIVCVHLLNDFSGSPNMLKTMIKVFLEAGHEVDLMVNKETKGFLSNLNVNYNYVSYNFHKNKGLTLFYLIWFQLQIFLKALLYYKKDCIFIINTIYPCSAAIAARITGNKVVYYIHESRRSANFLKIVFFKFSEIFSHYNIFVSDFIKSEDSSKVPKKTIYNSLDKQFTNFIIQEKQIGVKLNTFNVSFVGSLKSFKGVYNFTELAKKLQYFPKIQFFMMLNGAKEDIDAFILEHDNLDNLHFISNQKYNVHDIYRNSDVLLNLSIPKYWVETFGLTILEGFEYGLPAIVPNIGGPTEIVDNNLNGFCLDTLDIDMISTKILYLYNNPDIHQKFKIEAKNKSKKFSYTNYKKACLELIENI</sequence>
<name>A0AAU7EJ91_9FLAO</name>
<dbReference type="InterPro" id="IPR001296">
    <property type="entry name" value="Glyco_trans_1"/>
</dbReference>
<dbReference type="RefSeq" id="WP_308991783.1">
    <property type="nucleotide sequence ID" value="NZ_CP155618.1"/>
</dbReference>
<protein>
    <submittedName>
        <fullName evidence="2">Glycosyltransferase family 4 protein</fullName>
        <ecNumber evidence="2">2.4.-.-</ecNumber>
    </submittedName>
</protein>
<accession>A0AAU7EJ91</accession>
<dbReference type="CDD" id="cd03801">
    <property type="entry name" value="GT4_PimA-like"/>
    <property type="match status" value="1"/>
</dbReference>
<dbReference type="PANTHER" id="PTHR12526">
    <property type="entry name" value="GLYCOSYLTRANSFERASE"/>
    <property type="match status" value="1"/>
</dbReference>
<keyword evidence="3" id="KW-1185">Reference proteome</keyword>
<keyword evidence="2" id="KW-0328">Glycosyltransferase</keyword>
<dbReference type="AlphaFoldDB" id="A0AAU7EJ91"/>
<feature type="domain" description="Glycosyl transferase family 1" evidence="1">
    <location>
        <begin position="180"/>
        <end position="345"/>
    </location>
</feature>
<dbReference type="GO" id="GO:0016757">
    <property type="term" value="F:glycosyltransferase activity"/>
    <property type="evidence" value="ECO:0007669"/>
    <property type="project" value="UniProtKB-KW"/>
</dbReference>
<dbReference type="Gene3D" id="3.40.50.2000">
    <property type="entry name" value="Glycogen Phosphorylase B"/>
    <property type="match status" value="2"/>
</dbReference>
<dbReference type="Pfam" id="PF00534">
    <property type="entry name" value="Glycos_transf_1"/>
    <property type="match status" value="1"/>
</dbReference>
<proteinExistence type="predicted"/>
<evidence type="ECO:0000259" key="1">
    <source>
        <dbReference type="Pfam" id="PF00534"/>
    </source>
</evidence>
<evidence type="ECO:0000313" key="3">
    <source>
        <dbReference type="Proteomes" id="UP001224325"/>
    </source>
</evidence>
<dbReference type="Proteomes" id="UP001224325">
    <property type="component" value="Chromosome"/>
</dbReference>
<dbReference type="KEGG" id="mlil:QLS71_006805"/>